<dbReference type="AlphaFoldDB" id="A0A9W8XGJ3"/>
<evidence type="ECO:0000313" key="3">
    <source>
        <dbReference type="EMBL" id="KAJ4348548.1"/>
    </source>
</evidence>
<evidence type="ECO:0000313" key="4">
    <source>
        <dbReference type="Proteomes" id="UP001140513"/>
    </source>
</evidence>
<keyword evidence="2" id="KW-0732">Signal</keyword>
<keyword evidence="4" id="KW-1185">Reference proteome</keyword>
<gene>
    <name evidence="3" type="ORF">N0V89_009925</name>
</gene>
<dbReference type="RefSeq" id="XP_056067936.1">
    <property type="nucleotide sequence ID" value="XM_056218671.1"/>
</dbReference>
<proteinExistence type="predicted"/>
<evidence type="ECO:0000256" key="2">
    <source>
        <dbReference type="SAM" id="SignalP"/>
    </source>
</evidence>
<dbReference type="Proteomes" id="UP001140513">
    <property type="component" value="Unassembled WGS sequence"/>
</dbReference>
<evidence type="ECO:0000256" key="1">
    <source>
        <dbReference type="SAM" id="MobiDB-lite"/>
    </source>
</evidence>
<feature type="chain" id="PRO_5040881731" evidence="2">
    <location>
        <begin position="21"/>
        <end position="128"/>
    </location>
</feature>
<sequence length="128" mass="13690">MQSFTIVLTLGSALFDTNAALPIDKISLRTWTKTSGVPLSNPTAEGIKAGLGTKPKTKPVTKRSAYPVPGGDESIIYLMEEFGWDKGHEFDTNTPAEKRSGGGSSLLYLLNNLGDKVMPNKKYGAGDV</sequence>
<feature type="signal peptide" evidence="2">
    <location>
        <begin position="1"/>
        <end position="20"/>
    </location>
</feature>
<name>A0A9W8XGJ3_9PLEO</name>
<protein>
    <submittedName>
        <fullName evidence="3">Uncharacterized protein</fullName>
    </submittedName>
</protein>
<dbReference type="EMBL" id="JAPEUX010000007">
    <property type="protein sequence ID" value="KAJ4348548.1"/>
    <property type="molecule type" value="Genomic_DNA"/>
</dbReference>
<comment type="caution">
    <text evidence="3">The sequence shown here is derived from an EMBL/GenBank/DDBJ whole genome shotgun (WGS) entry which is preliminary data.</text>
</comment>
<organism evidence="3 4">
    <name type="scientific">Didymosphaeria variabile</name>
    <dbReference type="NCBI Taxonomy" id="1932322"/>
    <lineage>
        <taxon>Eukaryota</taxon>
        <taxon>Fungi</taxon>
        <taxon>Dikarya</taxon>
        <taxon>Ascomycota</taxon>
        <taxon>Pezizomycotina</taxon>
        <taxon>Dothideomycetes</taxon>
        <taxon>Pleosporomycetidae</taxon>
        <taxon>Pleosporales</taxon>
        <taxon>Massarineae</taxon>
        <taxon>Didymosphaeriaceae</taxon>
        <taxon>Didymosphaeria</taxon>
    </lineage>
</organism>
<accession>A0A9W8XGJ3</accession>
<feature type="region of interest" description="Disordered" evidence="1">
    <location>
        <begin position="42"/>
        <end position="65"/>
    </location>
</feature>
<reference evidence="3" key="1">
    <citation type="submission" date="2022-10" db="EMBL/GenBank/DDBJ databases">
        <title>Tapping the CABI collections for fungal endophytes: first genome assemblies for Collariella, Neodidymelliopsis, Ascochyta clinopodiicola, Didymella pomorum, Didymosphaeria variabile, Neocosmospora piperis and Neocucurbitaria cava.</title>
        <authorList>
            <person name="Hill R."/>
        </authorList>
    </citation>
    <scope>NUCLEOTIDE SEQUENCE</scope>
    <source>
        <strain evidence="3">IMI 356815</strain>
    </source>
</reference>
<dbReference type="GeneID" id="80913455"/>